<dbReference type="InterPro" id="IPR002058">
    <property type="entry name" value="PAP_assoc"/>
</dbReference>
<keyword evidence="3" id="KW-0808">Transferase</keyword>
<evidence type="ECO:0000256" key="3">
    <source>
        <dbReference type="ARBA" id="ARBA00022679"/>
    </source>
</evidence>
<dbReference type="InterPro" id="IPR054708">
    <property type="entry name" value="MTPAP-like_central"/>
</dbReference>
<accession>A0A813MKG9</accession>
<dbReference type="PANTHER" id="PTHR12271">
    <property type="entry name" value="POLY A POLYMERASE CID PAP -RELATED"/>
    <property type="match status" value="1"/>
</dbReference>
<dbReference type="OrthoDB" id="434989at2759"/>
<dbReference type="PANTHER" id="PTHR12271:SF133">
    <property type="entry name" value="POLY(A) RNA POLYMERASE, MITOCHONDRIAL"/>
    <property type="match status" value="1"/>
</dbReference>
<keyword evidence="5" id="KW-0460">Magnesium</keyword>
<dbReference type="SUPFAM" id="SSF81301">
    <property type="entry name" value="Nucleotidyltransferase"/>
    <property type="match status" value="1"/>
</dbReference>
<evidence type="ECO:0000256" key="1">
    <source>
        <dbReference type="ARBA" id="ARBA00001936"/>
    </source>
</evidence>
<dbReference type="Gene3D" id="3.30.460.10">
    <property type="entry name" value="Beta Polymerase, domain 2"/>
    <property type="match status" value="1"/>
</dbReference>
<comment type="cofactor">
    <cofactor evidence="2">
        <name>Mg(2+)</name>
        <dbReference type="ChEBI" id="CHEBI:18420"/>
    </cofactor>
</comment>
<evidence type="ECO:0008006" key="10">
    <source>
        <dbReference type="Google" id="ProtNLM"/>
    </source>
</evidence>
<dbReference type="GO" id="GO:0031123">
    <property type="term" value="P:RNA 3'-end processing"/>
    <property type="evidence" value="ECO:0007669"/>
    <property type="project" value="TreeGrafter"/>
</dbReference>
<organism evidence="8 9">
    <name type="scientific">Brachionus calyciflorus</name>
    <dbReference type="NCBI Taxonomy" id="104777"/>
    <lineage>
        <taxon>Eukaryota</taxon>
        <taxon>Metazoa</taxon>
        <taxon>Spiralia</taxon>
        <taxon>Gnathifera</taxon>
        <taxon>Rotifera</taxon>
        <taxon>Eurotatoria</taxon>
        <taxon>Monogononta</taxon>
        <taxon>Pseudotrocha</taxon>
        <taxon>Ploima</taxon>
        <taxon>Brachionidae</taxon>
        <taxon>Brachionus</taxon>
    </lineage>
</organism>
<sequence length="552" mass="64831">MNLAQKLPKLVNRIFPKENSHLNLMRYYYNKGLRTHNKSHNQQKTIQKFESDAIVKNFEDQITIRRRQAKNSILIKLENDSEVYGLLDDLDRIGTRISKIFVMGDHNMPNNRTALVEFESKECIDSILERYGTSFLNSQHLPSKTRLLLYKKFRQNTTTTTKQKFHRKYDIKFCLSNQSLDEKIKKMFDHFRLDESGSRIRYFIASVIEESFNGLFRNCLCLPFGSSANNFGHRTSDLDLQFCLEDTFFKPRLDEKHSLNLNGKMMFYSKTVKNTDERQNARLFLDLLNFIIGNVLPRFNVRQIVKNARVPILEFDFELPTGQRLNCDLSMSNLEVSYQMTKLFWTYTQLDNRVAQLIFFIKYWAKLADVTNRTSPSPRITNFQLTVLILNFLLRLENPLILPLENIVTNNGNLELKYIINNEMNISDLKNMLKVNNKSLLSDILMGFFNYYSNFDFLSNTISLTKNLNTKKNEFKHNPLVILNPFMPELNASKNVNRQMLKKFSNACNTSYELMQKSNNSLNLVEFFQTIKNESKNFDPINENNLADEMNK</sequence>
<evidence type="ECO:0000313" key="8">
    <source>
        <dbReference type="EMBL" id="CAF0726161.1"/>
    </source>
</evidence>
<gene>
    <name evidence="8" type="ORF">OXX778_LOCUS2525</name>
</gene>
<dbReference type="GO" id="GO:0046872">
    <property type="term" value="F:metal ion binding"/>
    <property type="evidence" value="ECO:0007669"/>
    <property type="project" value="UniProtKB-KW"/>
</dbReference>
<evidence type="ECO:0000313" key="9">
    <source>
        <dbReference type="Proteomes" id="UP000663879"/>
    </source>
</evidence>
<comment type="caution">
    <text evidence="8">The sequence shown here is derived from an EMBL/GenBank/DDBJ whole genome shotgun (WGS) entry which is preliminary data.</text>
</comment>
<name>A0A813MKG9_9BILA</name>
<dbReference type="SUPFAM" id="SSF81631">
    <property type="entry name" value="PAP/OAS1 substrate-binding domain"/>
    <property type="match status" value="1"/>
</dbReference>
<keyword evidence="9" id="KW-1185">Reference proteome</keyword>
<evidence type="ECO:0000256" key="2">
    <source>
        <dbReference type="ARBA" id="ARBA00001946"/>
    </source>
</evidence>
<evidence type="ECO:0000256" key="4">
    <source>
        <dbReference type="ARBA" id="ARBA00022723"/>
    </source>
</evidence>
<dbReference type="InterPro" id="IPR043519">
    <property type="entry name" value="NT_sf"/>
</dbReference>
<feature type="domain" description="Poly(A) RNA polymerase mitochondrial-like central palm" evidence="7">
    <location>
        <begin position="180"/>
        <end position="349"/>
    </location>
</feature>
<reference evidence="8" key="1">
    <citation type="submission" date="2021-02" db="EMBL/GenBank/DDBJ databases">
        <authorList>
            <person name="Nowell W R."/>
        </authorList>
    </citation>
    <scope>NUCLEOTIDE SEQUENCE</scope>
    <source>
        <strain evidence="8">Ploen Becks lab</strain>
    </source>
</reference>
<feature type="domain" description="PAP-associated" evidence="6">
    <location>
        <begin position="441"/>
        <end position="486"/>
    </location>
</feature>
<dbReference type="Gene3D" id="1.10.1410.10">
    <property type="match status" value="1"/>
</dbReference>
<dbReference type="Pfam" id="PF22600">
    <property type="entry name" value="MTPAP-like_central"/>
    <property type="match status" value="1"/>
</dbReference>
<comment type="cofactor">
    <cofactor evidence="1">
        <name>Mn(2+)</name>
        <dbReference type="ChEBI" id="CHEBI:29035"/>
    </cofactor>
</comment>
<dbReference type="GO" id="GO:1990817">
    <property type="term" value="F:poly(A) RNA polymerase activity"/>
    <property type="evidence" value="ECO:0007669"/>
    <property type="project" value="TreeGrafter"/>
</dbReference>
<keyword evidence="4" id="KW-0479">Metal-binding</keyword>
<dbReference type="Proteomes" id="UP000663879">
    <property type="component" value="Unassembled WGS sequence"/>
</dbReference>
<evidence type="ECO:0000256" key="5">
    <source>
        <dbReference type="ARBA" id="ARBA00022842"/>
    </source>
</evidence>
<evidence type="ECO:0000259" key="7">
    <source>
        <dbReference type="Pfam" id="PF22600"/>
    </source>
</evidence>
<dbReference type="Pfam" id="PF03828">
    <property type="entry name" value="PAP_assoc"/>
    <property type="match status" value="1"/>
</dbReference>
<evidence type="ECO:0000259" key="6">
    <source>
        <dbReference type="Pfam" id="PF03828"/>
    </source>
</evidence>
<proteinExistence type="predicted"/>
<protein>
    <recommendedName>
        <fullName evidence="10">Poly(A) RNA polymerase, mitochondrial-like</fullName>
    </recommendedName>
</protein>
<dbReference type="EMBL" id="CAJNOC010000200">
    <property type="protein sequence ID" value="CAF0726161.1"/>
    <property type="molecule type" value="Genomic_DNA"/>
</dbReference>
<dbReference type="AlphaFoldDB" id="A0A813MKG9"/>